<feature type="compositionally biased region" description="Low complexity" evidence="1">
    <location>
        <begin position="1108"/>
        <end position="1127"/>
    </location>
</feature>
<dbReference type="InterPro" id="IPR015943">
    <property type="entry name" value="WD40/YVTN_repeat-like_dom_sf"/>
</dbReference>
<dbReference type="RefSeq" id="WP_170169850.1">
    <property type="nucleotide sequence ID" value="NZ_RKHO01000001.1"/>
</dbReference>
<organism evidence="3 4">
    <name type="scientific">Nocardioides aurantiacus</name>
    <dbReference type="NCBI Taxonomy" id="86796"/>
    <lineage>
        <taxon>Bacteria</taxon>
        <taxon>Bacillati</taxon>
        <taxon>Actinomycetota</taxon>
        <taxon>Actinomycetes</taxon>
        <taxon>Propionibacteriales</taxon>
        <taxon>Nocardioidaceae</taxon>
        <taxon>Nocardioides</taxon>
    </lineage>
</organism>
<dbReference type="GO" id="GO:0016020">
    <property type="term" value="C:membrane"/>
    <property type="evidence" value="ECO:0007669"/>
    <property type="project" value="InterPro"/>
</dbReference>
<dbReference type="SUPFAM" id="SSF51004">
    <property type="entry name" value="C-terminal (heme d1) domain of cytochrome cd1-nitrite reductase"/>
    <property type="match status" value="2"/>
</dbReference>
<dbReference type="NCBIfam" id="TIGR02276">
    <property type="entry name" value="beta_rpt_yvtn"/>
    <property type="match status" value="2"/>
</dbReference>
<keyword evidence="2" id="KW-1133">Transmembrane helix</keyword>
<dbReference type="SUPFAM" id="SSF49313">
    <property type="entry name" value="Cadherin-like"/>
    <property type="match status" value="1"/>
</dbReference>
<dbReference type="PANTHER" id="PTHR47197:SF3">
    <property type="entry name" value="DIHYDRO-HEME D1 DEHYDROGENASE"/>
    <property type="match status" value="1"/>
</dbReference>
<feature type="compositionally biased region" description="Gly residues" evidence="1">
    <location>
        <begin position="229"/>
        <end position="243"/>
    </location>
</feature>
<name>A0A3N2CXT1_9ACTN</name>
<accession>A0A3N2CXT1</accession>
<dbReference type="GO" id="GO:0005975">
    <property type="term" value="P:carbohydrate metabolic process"/>
    <property type="evidence" value="ECO:0007669"/>
    <property type="project" value="UniProtKB-ARBA"/>
</dbReference>
<evidence type="ECO:0000256" key="2">
    <source>
        <dbReference type="SAM" id="Phobius"/>
    </source>
</evidence>
<dbReference type="InterPro" id="IPR011048">
    <property type="entry name" value="Haem_d1_sf"/>
</dbReference>
<gene>
    <name evidence="3" type="ORF">EDD33_3241</name>
</gene>
<protein>
    <submittedName>
        <fullName evidence="3">YVTN family beta-propeller protein</fullName>
    </submittedName>
</protein>
<evidence type="ECO:0000313" key="4">
    <source>
        <dbReference type="Proteomes" id="UP000281738"/>
    </source>
</evidence>
<feature type="compositionally biased region" description="Gly residues" evidence="1">
    <location>
        <begin position="146"/>
        <end position="158"/>
    </location>
</feature>
<dbReference type="Proteomes" id="UP000281738">
    <property type="component" value="Unassembled WGS sequence"/>
</dbReference>
<dbReference type="InterPro" id="IPR013783">
    <property type="entry name" value="Ig-like_fold"/>
</dbReference>
<comment type="caution">
    <text evidence="3">The sequence shown here is derived from an EMBL/GenBank/DDBJ whole genome shotgun (WGS) entry which is preliminary data.</text>
</comment>
<dbReference type="EMBL" id="RKHO01000001">
    <property type="protein sequence ID" value="ROR92352.1"/>
    <property type="molecule type" value="Genomic_DNA"/>
</dbReference>
<feature type="region of interest" description="Disordered" evidence="1">
    <location>
        <begin position="1026"/>
        <end position="1139"/>
    </location>
</feature>
<evidence type="ECO:0000313" key="3">
    <source>
        <dbReference type="EMBL" id="ROR92352.1"/>
    </source>
</evidence>
<proteinExistence type="predicted"/>
<dbReference type="Gene3D" id="2.130.10.10">
    <property type="entry name" value="YVTN repeat-like/Quinoprotein amine dehydrogenase"/>
    <property type="match status" value="2"/>
</dbReference>
<dbReference type="InterPro" id="IPR011964">
    <property type="entry name" value="YVTN_b-propeller_repeat"/>
</dbReference>
<feature type="compositionally biased region" description="Pro residues" evidence="1">
    <location>
        <begin position="1067"/>
        <end position="1081"/>
    </location>
</feature>
<dbReference type="Gene3D" id="2.60.40.10">
    <property type="entry name" value="Immunoglobulins"/>
    <property type="match status" value="1"/>
</dbReference>
<dbReference type="InterPro" id="IPR051200">
    <property type="entry name" value="Host-pathogen_enzymatic-act"/>
</dbReference>
<feature type="region of interest" description="Disordered" evidence="1">
    <location>
        <begin position="191"/>
        <end position="243"/>
    </location>
</feature>
<feature type="transmembrane region" description="Helical" evidence="2">
    <location>
        <begin position="1146"/>
        <end position="1166"/>
    </location>
</feature>
<dbReference type="AlphaFoldDB" id="A0A3N2CXT1"/>
<dbReference type="PANTHER" id="PTHR47197">
    <property type="entry name" value="PROTEIN NIRF"/>
    <property type="match status" value="1"/>
</dbReference>
<keyword evidence="2" id="KW-0472">Membrane</keyword>
<dbReference type="GO" id="GO:0005509">
    <property type="term" value="F:calcium ion binding"/>
    <property type="evidence" value="ECO:0007669"/>
    <property type="project" value="InterPro"/>
</dbReference>
<keyword evidence="2" id="KW-0812">Transmembrane</keyword>
<dbReference type="InterPro" id="IPR015919">
    <property type="entry name" value="Cadherin-like_sf"/>
</dbReference>
<keyword evidence="4" id="KW-1185">Reference proteome</keyword>
<sequence>MLLTRTPSDHALTRRPARRVGILLALALVGSGTSLVGAPTATGAVTGAATGAVTAAAADGSTTTCGPVECTVTFDYTGEETTWIVPTGVTSARVVARGAEGGTSLGYDRRPGGKGAVVTATVPMSGGQRFLVTVGGTATGPANTTGGWGGTAPGGPGWFEGVEESPAGGGGASGMTLSPYENVRVVAGGGGGAGGHGVGSASKHGGAGGPSGSNGSDGDAQEGDIRTASGGGGGKAGTTSAGGAGGAAGVGVLDYWGGSAGQSAQGRWGAPGAIRSHLASDNRNAGGGGGGGGGYFGGGGGGTGGVADGAWKLRGSGGGGGGGGSSFTTPGLVTDASIVDGAHTGNGQISITYRVPITTPTLVTKRDVRVEAGRMLVQVASLEGGHQPTGDIRFRLYGPSDPTCSGTPLSDSTRSLSAQSLGSVFSAYVRATRPGTHRWSTTYAGNEVNRPVSQLCTDASEVVPGPPATLVMTPATSSVTAGGRQAYRVVGTDAYGNLRGDDTATTEFSIAGGGTCTQGPQAGCTSLVPGTHQVRAVNGAASTTGQLVVEPLRVGVDGALPTGTQPQSVAVDPTTHRAFVANSGSDTVSVLDGVTGALVATVPVGDYPTAVAVDPTTHAVYVSNLRDGTLSILANGGTGTVSTVAVGPYPLGVGVDQGTGTAYVANSGSSTVTVVRDRRAVATVRVGSRPLGLDVDPTTHRVYVANSDAGTVSVIDGASNAVTATVDLGLTRSQLVDVTVDRFTRDVYVADREGGRVHVIDAATDEVTGSLAAGTQPSGVAVDPGTRTTYVTDAGSDEVTVLDQRSGQVLDTLGVGRRPTSVAVDPTTHTAFVTNFDDGTVSVLRLADAARPVVFTSTPPSPALHEGSYTPTAVGPDPSRPVRFSIGATSDLGTCAIDDAGVVSFTGTGRCVVEADQSGTLGSASAAGARQTVIVSAAPRFVSADPPLRAAHATPYTAAFRAAAYPSPTYSLVGAPGFLSIDPATGRVSGTPDAPDAAYTPATFSYAVRAENPVGAATTETFTVSVSPQALPGGDPGPQEPGPLTPVPGGDGTDPGDPTDPTDPTDPSLPDPTTSPVPPVTGPSAGPDTGPRPDVGPDVPLASSSPLVPGAGTASGSPAAAGGPVVTRGTTATGGPLPDTGAPTHAGVLGGAGLLLLLLGGAVASCTRRRPGRAG</sequence>
<reference evidence="3 4" key="1">
    <citation type="submission" date="2018-11" db="EMBL/GenBank/DDBJ databases">
        <title>Sequencing the genomes of 1000 actinobacteria strains.</title>
        <authorList>
            <person name="Klenk H.-P."/>
        </authorList>
    </citation>
    <scope>NUCLEOTIDE SEQUENCE [LARGE SCALE GENOMIC DNA]</scope>
    <source>
        <strain evidence="3 4">DSM 12652</strain>
    </source>
</reference>
<feature type="region of interest" description="Disordered" evidence="1">
    <location>
        <begin position="141"/>
        <end position="175"/>
    </location>
</feature>
<evidence type="ECO:0000256" key="1">
    <source>
        <dbReference type="SAM" id="MobiDB-lite"/>
    </source>
</evidence>